<protein>
    <recommendedName>
        <fullName evidence="3">Phage protein</fullName>
    </recommendedName>
</protein>
<reference evidence="2" key="1">
    <citation type="journal article" date="2019" name="Int. J. Syst. Evol. Microbiol.">
        <title>The Global Catalogue of Microorganisms (GCM) 10K type strain sequencing project: providing services to taxonomists for standard genome sequencing and annotation.</title>
        <authorList>
            <consortium name="The Broad Institute Genomics Platform"/>
            <consortium name="The Broad Institute Genome Sequencing Center for Infectious Disease"/>
            <person name="Wu L."/>
            <person name="Ma J."/>
        </authorList>
    </citation>
    <scope>NUCLEOTIDE SEQUENCE [LARGE SCALE GENOMIC DNA]</scope>
    <source>
        <strain evidence="2">CCUG 63287</strain>
    </source>
</reference>
<evidence type="ECO:0008006" key="3">
    <source>
        <dbReference type="Google" id="ProtNLM"/>
    </source>
</evidence>
<evidence type="ECO:0000313" key="2">
    <source>
        <dbReference type="Proteomes" id="UP001595987"/>
    </source>
</evidence>
<dbReference type="RefSeq" id="WP_213536511.1">
    <property type="nucleotide sequence ID" value="NZ_BOVQ01000007.1"/>
</dbReference>
<sequence length="90" mass="10936">MKAEYKGEKVEVWKISDNTLEDEWVRKAFDVGKIRWLKFDDTRLQVMERKNQVPYYGTMGEWLVFDAQNDDYSIVNTYVFPQRYEVLEDK</sequence>
<dbReference type="EMBL" id="JBHSGD010000010">
    <property type="protein sequence ID" value="MFC4653332.1"/>
    <property type="molecule type" value="Genomic_DNA"/>
</dbReference>
<gene>
    <name evidence="1" type="ORF">ACFO26_10505</name>
</gene>
<organism evidence="1 2">
    <name type="scientific">Lactococcus nasutitermitis</name>
    <dbReference type="NCBI Taxonomy" id="1652957"/>
    <lineage>
        <taxon>Bacteria</taxon>
        <taxon>Bacillati</taxon>
        <taxon>Bacillota</taxon>
        <taxon>Bacilli</taxon>
        <taxon>Lactobacillales</taxon>
        <taxon>Streptococcaceae</taxon>
        <taxon>Lactococcus</taxon>
    </lineage>
</organism>
<proteinExistence type="predicted"/>
<name>A0ABV9JG20_9LACT</name>
<keyword evidence="2" id="KW-1185">Reference proteome</keyword>
<accession>A0ABV9JG20</accession>
<comment type="caution">
    <text evidence="1">The sequence shown here is derived from an EMBL/GenBank/DDBJ whole genome shotgun (WGS) entry which is preliminary data.</text>
</comment>
<evidence type="ECO:0000313" key="1">
    <source>
        <dbReference type="EMBL" id="MFC4653332.1"/>
    </source>
</evidence>
<dbReference type="Proteomes" id="UP001595987">
    <property type="component" value="Unassembled WGS sequence"/>
</dbReference>